<dbReference type="AlphaFoldDB" id="A0A2A5WDG4"/>
<gene>
    <name evidence="1" type="ORF">CNF02_05935</name>
</gene>
<dbReference type="Proteomes" id="UP000219329">
    <property type="component" value="Unassembled WGS sequence"/>
</dbReference>
<reference evidence="1 2" key="1">
    <citation type="submission" date="2017-08" db="EMBL/GenBank/DDBJ databases">
        <title>Fine stratification of microbial communities through a metagenomic profile of the photic zone.</title>
        <authorList>
            <person name="Haro-Moreno J.M."/>
            <person name="Lopez-Perez M."/>
            <person name="De La Torre J."/>
            <person name="Picazo A."/>
            <person name="Camacho A."/>
            <person name="Rodriguez-Valera F."/>
        </authorList>
    </citation>
    <scope>NUCLEOTIDE SEQUENCE [LARGE SCALE GENOMIC DNA]</scope>
    <source>
        <strain evidence="1">MED-G28</strain>
    </source>
</reference>
<protein>
    <submittedName>
        <fullName evidence="1">Uncharacterized protein</fullName>
    </submittedName>
</protein>
<dbReference type="EMBL" id="NTJZ01000004">
    <property type="protein sequence ID" value="PDH34328.1"/>
    <property type="molecule type" value="Genomic_DNA"/>
</dbReference>
<evidence type="ECO:0000313" key="2">
    <source>
        <dbReference type="Proteomes" id="UP000219329"/>
    </source>
</evidence>
<proteinExistence type="predicted"/>
<organism evidence="1 2">
    <name type="scientific">OM182 bacterium MED-G28</name>
    <dbReference type="NCBI Taxonomy" id="1986256"/>
    <lineage>
        <taxon>Bacteria</taxon>
        <taxon>Pseudomonadati</taxon>
        <taxon>Pseudomonadota</taxon>
        <taxon>Gammaproteobacteria</taxon>
        <taxon>OMG group</taxon>
        <taxon>OM182 clade</taxon>
    </lineage>
</organism>
<sequence length="87" mass="10253">MIKAEIVSIKLHYFVKGAEIELVANDETIDRELDQRLMVALKQYPILRTWNFPTNCWHLSQILPFHKVLTILILLHILGPRRNCSWS</sequence>
<name>A0A2A5WDG4_9GAMM</name>
<accession>A0A2A5WDG4</accession>
<evidence type="ECO:0000313" key="1">
    <source>
        <dbReference type="EMBL" id="PDH34328.1"/>
    </source>
</evidence>
<comment type="caution">
    <text evidence="1">The sequence shown here is derived from an EMBL/GenBank/DDBJ whole genome shotgun (WGS) entry which is preliminary data.</text>
</comment>